<accession>A0A1I8C253</accession>
<sequence length="369" mass="44164">MFVIFIILLNLIPLIIKYFTLANETFLQPIEIKPDIHPQQVTSFMNKIAVCKLPLEYGNCKRKLTRFYWDKKSGKCLKFYYTGCGGNRNRFSSRRKCRKRCSHKQHKHRKTKIIAKLSIQNREKINNGKIFKQLLECKPGYAGSGLNCTNDQKPNSEPNSSSNFLEICSQSFDRRYERQCLTNGYENNWQARWYYHLNSGRCRLFWHGGCQLANAQNFFLDQQYHQHPHRKQQNLNKPNGVIQISLEKKKKNKPTKIKIIKEDKCLKQTNHKIREHLNKNKLKIKEKINEENYLKKNACFEIFDLNLTKNCGKFPWKVKFFFDQRYNVCRPFWYNGCDIRQNSNYFESEQICKEICEKERENKTNKGYF</sequence>
<dbReference type="PROSITE" id="PS50279">
    <property type="entry name" value="BPTI_KUNITZ_2"/>
    <property type="match status" value="2"/>
</dbReference>
<feature type="signal peptide" evidence="4">
    <location>
        <begin position="1"/>
        <end position="22"/>
    </location>
</feature>
<name>A0A1I8C253_MELHA</name>
<keyword evidence="6" id="KW-1185">Reference proteome</keyword>
<proteinExistence type="predicted"/>
<dbReference type="SUPFAM" id="SSF57362">
    <property type="entry name" value="BPTI-like"/>
    <property type="match status" value="3"/>
</dbReference>
<feature type="domain" description="BPTI/Kunitz inhibitor" evidence="5">
    <location>
        <begin position="299"/>
        <end position="356"/>
    </location>
</feature>
<keyword evidence="4" id="KW-0732">Signal</keyword>
<dbReference type="WBParaSite" id="MhA1_Contig899.frz3.gene16">
    <property type="protein sequence ID" value="MhA1_Contig899.frz3.gene16"/>
    <property type="gene ID" value="MhA1_Contig899.frz3.gene16"/>
</dbReference>
<dbReference type="Pfam" id="PF00014">
    <property type="entry name" value="Kunitz_BPTI"/>
    <property type="match status" value="2"/>
</dbReference>
<dbReference type="InterPro" id="IPR036880">
    <property type="entry name" value="Kunitz_BPTI_sf"/>
</dbReference>
<dbReference type="CDD" id="cd00109">
    <property type="entry name" value="Kunitz-type"/>
    <property type="match status" value="1"/>
</dbReference>
<feature type="domain" description="BPTI/Kunitz inhibitor" evidence="5">
    <location>
        <begin position="51"/>
        <end position="101"/>
    </location>
</feature>
<dbReference type="InterPro" id="IPR002223">
    <property type="entry name" value="Kunitz_BPTI"/>
</dbReference>
<dbReference type="PANTHER" id="PTHR10083:SF374">
    <property type="entry name" value="BPTI_KUNITZ INHIBITOR DOMAIN-CONTAINING PROTEIN"/>
    <property type="match status" value="1"/>
</dbReference>
<evidence type="ECO:0000256" key="3">
    <source>
        <dbReference type="ARBA" id="ARBA00023157"/>
    </source>
</evidence>
<dbReference type="FunFam" id="4.10.410.10:FF:000020">
    <property type="entry name" value="Collagen, type VI, alpha 3"/>
    <property type="match status" value="1"/>
</dbReference>
<feature type="chain" id="PRO_5009316434" evidence="4">
    <location>
        <begin position="23"/>
        <end position="369"/>
    </location>
</feature>
<protein>
    <submittedName>
        <fullName evidence="7">BPTI/Kunitz inhibitor domain-containing protein</fullName>
    </submittedName>
</protein>
<keyword evidence="2" id="KW-0722">Serine protease inhibitor</keyword>
<reference evidence="7" key="1">
    <citation type="submission" date="2016-11" db="UniProtKB">
        <authorList>
            <consortium name="WormBaseParasite"/>
        </authorList>
    </citation>
    <scope>IDENTIFICATION</scope>
</reference>
<dbReference type="GO" id="GO:0005615">
    <property type="term" value="C:extracellular space"/>
    <property type="evidence" value="ECO:0007669"/>
    <property type="project" value="TreeGrafter"/>
</dbReference>
<dbReference type="InterPro" id="IPR050098">
    <property type="entry name" value="TFPI/VKTCI-like"/>
</dbReference>
<dbReference type="AlphaFoldDB" id="A0A1I8C253"/>
<dbReference type="PROSITE" id="PS00280">
    <property type="entry name" value="BPTI_KUNITZ_1"/>
    <property type="match status" value="1"/>
</dbReference>
<dbReference type="PRINTS" id="PR00759">
    <property type="entry name" value="BASICPTASE"/>
</dbReference>
<evidence type="ECO:0000256" key="4">
    <source>
        <dbReference type="SAM" id="SignalP"/>
    </source>
</evidence>
<evidence type="ECO:0000259" key="5">
    <source>
        <dbReference type="PROSITE" id="PS50279"/>
    </source>
</evidence>
<dbReference type="GO" id="GO:0004867">
    <property type="term" value="F:serine-type endopeptidase inhibitor activity"/>
    <property type="evidence" value="ECO:0007669"/>
    <property type="project" value="UniProtKB-KW"/>
</dbReference>
<dbReference type="InterPro" id="IPR020901">
    <property type="entry name" value="Prtase_inh_Kunz-CS"/>
</dbReference>
<dbReference type="Proteomes" id="UP000095281">
    <property type="component" value="Unplaced"/>
</dbReference>
<evidence type="ECO:0000313" key="7">
    <source>
        <dbReference type="WBParaSite" id="MhA1_Contig899.frz3.gene16"/>
    </source>
</evidence>
<organism evidence="6 7">
    <name type="scientific">Meloidogyne hapla</name>
    <name type="common">Root-knot nematode worm</name>
    <dbReference type="NCBI Taxonomy" id="6305"/>
    <lineage>
        <taxon>Eukaryota</taxon>
        <taxon>Metazoa</taxon>
        <taxon>Ecdysozoa</taxon>
        <taxon>Nematoda</taxon>
        <taxon>Chromadorea</taxon>
        <taxon>Rhabditida</taxon>
        <taxon>Tylenchina</taxon>
        <taxon>Tylenchomorpha</taxon>
        <taxon>Tylenchoidea</taxon>
        <taxon>Meloidogynidae</taxon>
        <taxon>Meloidogyninae</taxon>
        <taxon>Meloidogyne</taxon>
    </lineage>
</organism>
<evidence type="ECO:0000256" key="1">
    <source>
        <dbReference type="ARBA" id="ARBA00022690"/>
    </source>
</evidence>
<keyword evidence="1" id="KW-0646">Protease inhibitor</keyword>
<keyword evidence="3" id="KW-1015">Disulfide bond</keyword>
<dbReference type="SMART" id="SM00131">
    <property type="entry name" value="KU"/>
    <property type="match status" value="2"/>
</dbReference>
<evidence type="ECO:0000256" key="2">
    <source>
        <dbReference type="ARBA" id="ARBA00022900"/>
    </source>
</evidence>
<dbReference type="PANTHER" id="PTHR10083">
    <property type="entry name" value="KUNITZ-TYPE PROTEASE INHIBITOR-RELATED"/>
    <property type="match status" value="1"/>
</dbReference>
<evidence type="ECO:0000313" key="6">
    <source>
        <dbReference type="Proteomes" id="UP000095281"/>
    </source>
</evidence>
<dbReference type="Gene3D" id="4.10.410.10">
    <property type="entry name" value="Pancreatic trypsin inhibitor Kunitz domain"/>
    <property type="match status" value="3"/>
</dbReference>